<dbReference type="Proteomes" id="UP000306584">
    <property type="component" value="Unassembled WGS sequence"/>
</dbReference>
<dbReference type="EMBL" id="QZBD01000067">
    <property type="protein sequence ID" value="THY31832.1"/>
    <property type="molecule type" value="Genomic_DNA"/>
</dbReference>
<comment type="caution">
    <text evidence="1">The sequence shown here is derived from an EMBL/GenBank/DDBJ whole genome shotgun (WGS) entry which is preliminary data.</text>
</comment>
<reference evidence="1 2" key="1">
    <citation type="submission" date="2018-10" db="EMBL/GenBank/DDBJ databases">
        <title>Fifty Aureobasidium pullulans genomes reveal a recombining polyextremotolerant generalist.</title>
        <authorList>
            <person name="Gostincar C."/>
            <person name="Turk M."/>
            <person name="Zajc J."/>
            <person name="Gunde-Cimerman N."/>
        </authorList>
    </citation>
    <scope>NUCLEOTIDE SEQUENCE [LARGE SCALE GENOMIC DNA]</scope>
    <source>
        <strain evidence="1 2">EXF-6604</strain>
    </source>
</reference>
<name>A0A4S9LR92_AURPU</name>
<proteinExistence type="predicted"/>
<protein>
    <submittedName>
        <fullName evidence="1">Uncharacterized protein</fullName>
    </submittedName>
</protein>
<sequence length="185" mass="20364">MSNTDQTTRLLNKITALTTPQQDKWIAFTAVVSTISLASLDIKAGSQMLGDKPSALEKALPRRVPISLPQSSYLVETISRSYFRGATSMAFFYLAYKDYQFAELQARRSEEADGSGWRWKALAFCGAAGVVVQSLGPFPSLVWDRVYKPDIDVKSQVQRLGKLTVSKGGILMATVPFCMAAWNAL</sequence>
<gene>
    <name evidence="1" type="ORF">D6D01_02752</name>
</gene>
<evidence type="ECO:0000313" key="1">
    <source>
        <dbReference type="EMBL" id="THY31832.1"/>
    </source>
</evidence>
<evidence type="ECO:0000313" key="2">
    <source>
        <dbReference type="Proteomes" id="UP000306584"/>
    </source>
</evidence>
<accession>A0A4S9LR92</accession>
<organism evidence="1 2">
    <name type="scientific">Aureobasidium pullulans</name>
    <name type="common">Black yeast</name>
    <name type="synonym">Pullularia pullulans</name>
    <dbReference type="NCBI Taxonomy" id="5580"/>
    <lineage>
        <taxon>Eukaryota</taxon>
        <taxon>Fungi</taxon>
        <taxon>Dikarya</taxon>
        <taxon>Ascomycota</taxon>
        <taxon>Pezizomycotina</taxon>
        <taxon>Dothideomycetes</taxon>
        <taxon>Dothideomycetidae</taxon>
        <taxon>Dothideales</taxon>
        <taxon>Saccotheciaceae</taxon>
        <taxon>Aureobasidium</taxon>
    </lineage>
</organism>
<dbReference type="AlphaFoldDB" id="A0A4S9LR92"/>